<keyword evidence="1" id="KW-0646">Protease inhibitor</keyword>
<dbReference type="PANTHER" id="PTHR36530">
    <property type="entry name" value="INHIBITOR OF CYSTEINE PEPTIDASE"/>
    <property type="match status" value="1"/>
</dbReference>
<evidence type="ECO:0000313" key="6">
    <source>
        <dbReference type="Proteomes" id="UP000252586"/>
    </source>
</evidence>
<evidence type="ECO:0000256" key="1">
    <source>
        <dbReference type="ARBA" id="ARBA00022690"/>
    </source>
</evidence>
<dbReference type="AlphaFoldDB" id="A0A366E6D8"/>
<feature type="domain" description="Proteinase inhibitor I42 chagasin" evidence="4">
    <location>
        <begin position="56"/>
        <end position="147"/>
    </location>
</feature>
<protein>
    <submittedName>
        <fullName evidence="5">Inhibitor of cysteine peptidase</fullName>
    </submittedName>
</protein>
<comment type="caution">
    <text evidence="5">The sequence shown here is derived from an EMBL/GenBank/DDBJ whole genome shotgun (WGS) entry which is preliminary data.</text>
</comment>
<feature type="chain" id="PRO_5039729367" evidence="3">
    <location>
        <begin position="23"/>
        <end position="150"/>
    </location>
</feature>
<dbReference type="PANTHER" id="PTHR36530:SF1">
    <property type="entry name" value="AMOEBIASIN-1"/>
    <property type="match status" value="1"/>
</dbReference>
<accession>A0A366E6D8</accession>
<dbReference type="GO" id="GO:0004869">
    <property type="term" value="F:cysteine-type endopeptidase inhibitor activity"/>
    <property type="evidence" value="ECO:0007669"/>
    <property type="project" value="UniProtKB-KW"/>
</dbReference>
<gene>
    <name evidence="5" type="ORF">DFR74_101997</name>
</gene>
<feature type="signal peptide" evidence="3">
    <location>
        <begin position="1"/>
        <end position="22"/>
    </location>
</feature>
<keyword evidence="3" id="KW-0732">Signal</keyword>
<dbReference type="InterPro" id="IPR018990">
    <property type="entry name" value="Prot_inh_I42_chagasin"/>
</dbReference>
<dbReference type="PROSITE" id="PS51257">
    <property type="entry name" value="PROKAR_LIPOPROTEIN"/>
    <property type="match status" value="1"/>
</dbReference>
<dbReference type="Gene3D" id="2.60.40.2020">
    <property type="match status" value="1"/>
</dbReference>
<reference evidence="5 6" key="1">
    <citation type="submission" date="2018-06" db="EMBL/GenBank/DDBJ databases">
        <title>Genomic Encyclopedia of Type Strains, Phase IV (KMG-IV): sequencing the most valuable type-strain genomes for metagenomic binning, comparative biology and taxonomic classification.</title>
        <authorList>
            <person name="Goeker M."/>
        </authorList>
    </citation>
    <scope>NUCLEOTIDE SEQUENCE [LARGE SCALE GENOMIC DNA]</scope>
    <source>
        <strain evidence="5 6">DSM 44599</strain>
    </source>
</reference>
<keyword evidence="6" id="KW-1185">Reference proteome</keyword>
<dbReference type="InterPro" id="IPR052781">
    <property type="entry name" value="Cys_protease_inhibitor_I42"/>
</dbReference>
<organism evidence="5 6">
    <name type="scientific">Nocardia puris</name>
    <dbReference type="NCBI Taxonomy" id="208602"/>
    <lineage>
        <taxon>Bacteria</taxon>
        <taxon>Bacillati</taxon>
        <taxon>Actinomycetota</taxon>
        <taxon>Actinomycetes</taxon>
        <taxon>Mycobacteriales</taxon>
        <taxon>Nocardiaceae</taxon>
        <taxon>Nocardia</taxon>
    </lineage>
</organism>
<sequence>MRKSLLVLLLGLTVAACGLTVAACGSGDPASTTPPTPPAQEDAVHLTEADAGQERTVRVGERFTITLPSNPSTGYTWRLAALDRAVVDQVGESDFRNEGDGPVLPGAGGVEVWTFAGNAAGTTGLALEYTRPWEHGVEPARTFTVTIEVE</sequence>
<evidence type="ECO:0000256" key="3">
    <source>
        <dbReference type="SAM" id="SignalP"/>
    </source>
</evidence>
<dbReference type="STRING" id="1210090.GCA_001613185_03680"/>
<evidence type="ECO:0000256" key="2">
    <source>
        <dbReference type="ARBA" id="ARBA00022704"/>
    </source>
</evidence>
<evidence type="ECO:0000259" key="4">
    <source>
        <dbReference type="Pfam" id="PF09394"/>
    </source>
</evidence>
<name>A0A366E6D8_9NOCA</name>
<keyword evidence="2" id="KW-0789">Thiol protease inhibitor</keyword>
<evidence type="ECO:0000313" key="5">
    <source>
        <dbReference type="EMBL" id="RBO96978.1"/>
    </source>
</evidence>
<dbReference type="InterPro" id="IPR036331">
    <property type="entry name" value="Chagasin-like_sf"/>
</dbReference>
<dbReference type="Proteomes" id="UP000252586">
    <property type="component" value="Unassembled WGS sequence"/>
</dbReference>
<proteinExistence type="predicted"/>
<dbReference type="SUPFAM" id="SSF141066">
    <property type="entry name" value="ICP-like"/>
    <property type="match status" value="1"/>
</dbReference>
<dbReference type="EMBL" id="QNRE01000001">
    <property type="protein sequence ID" value="RBO96978.1"/>
    <property type="molecule type" value="Genomic_DNA"/>
</dbReference>
<dbReference type="Pfam" id="PF09394">
    <property type="entry name" value="Inhibitor_I42"/>
    <property type="match status" value="1"/>
</dbReference>